<gene>
    <name evidence="1" type="ORF">GCM10010841_27930</name>
</gene>
<protein>
    <submittedName>
        <fullName evidence="1">Uncharacterized protein</fullName>
    </submittedName>
</protein>
<evidence type="ECO:0000313" key="1">
    <source>
        <dbReference type="EMBL" id="GGM18205.1"/>
    </source>
</evidence>
<dbReference type="EMBL" id="BMOM01000031">
    <property type="protein sequence ID" value="GGM18205.1"/>
    <property type="molecule type" value="Genomic_DNA"/>
</dbReference>
<dbReference type="Proteomes" id="UP000661918">
    <property type="component" value="Unassembled WGS sequence"/>
</dbReference>
<organism evidence="1 2">
    <name type="scientific">Deinococcus aerophilus</name>
    <dbReference type="NCBI Taxonomy" id="522488"/>
    <lineage>
        <taxon>Bacteria</taxon>
        <taxon>Thermotogati</taxon>
        <taxon>Deinococcota</taxon>
        <taxon>Deinococci</taxon>
        <taxon>Deinococcales</taxon>
        <taxon>Deinococcaceae</taxon>
        <taxon>Deinococcus</taxon>
    </lineage>
</organism>
<name>A0ABQ2GYQ7_9DEIO</name>
<keyword evidence="2" id="KW-1185">Reference proteome</keyword>
<proteinExistence type="predicted"/>
<comment type="caution">
    <text evidence="1">The sequence shown here is derived from an EMBL/GenBank/DDBJ whole genome shotgun (WGS) entry which is preliminary data.</text>
</comment>
<reference evidence="2" key="1">
    <citation type="journal article" date="2019" name="Int. J. Syst. Evol. Microbiol.">
        <title>The Global Catalogue of Microorganisms (GCM) 10K type strain sequencing project: providing services to taxonomists for standard genome sequencing and annotation.</title>
        <authorList>
            <consortium name="The Broad Institute Genomics Platform"/>
            <consortium name="The Broad Institute Genome Sequencing Center for Infectious Disease"/>
            <person name="Wu L."/>
            <person name="Ma J."/>
        </authorList>
    </citation>
    <scope>NUCLEOTIDE SEQUENCE [LARGE SCALE GENOMIC DNA]</scope>
    <source>
        <strain evidence="2">JCM 15443</strain>
    </source>
</reference>
<accession>A0ABQ2GYQ7</accession>
<evidence type="ECO:0000313" key="2">
    <source>
        <dbReference type="Proteomes" id="UP000661918"/>
    </source>
</evidence>
<sequence length="66" mass="7040">MKVRDSGMQGKEFLSSPSSFEAELSTFLLPSDDAARVKQLLDVLLAQGKMVAVGLLISHSSTACRA</sequence>